<sequence length="404" mass="45809">MENQVFIGRQPIMDVKQHIIGYELLFRHNADADTAVFEDELKACSNVLVNTMGDIDVQWLLGDKLAFINVNEAMLMSEFIELMPPQRTTLEILRTVVAGDAVVERCRELHKLGYKIALDNPQLSAQLEPLTQFANFIKIDSLSVTIQEARKLFQRYAAPNIQMVAEKIETLEQFEAYKEIGFRRFQGFYFARPETFTAKVINPSFDSVLNLLNLVTQDSDNKDIENGFKRDAALSFKLLRYINSVGFGLSCEIQSIQHALTILGRKQLYRWLTLLMVTAGENSTPPALMKTSITRGRLTELLGESYFEKHDRDNLFIVGVFSLLDAILKMPMDQVLEKIQLPEPVCEALLNREGVYGPFLQLTEACEGADSKRILELAELLQYDANKVNECHMAALAWAESLGI</sequence>
<evidence type="ECO:0000313" key="2">
    <source>
        <dbReference type="EMBL" id="TFW70796.1"/>
    </source>
</evidence>
<reference evidence="2 3" key="1">
    <citation type="submission" date="2018-02" db="EMBL/GenBank/DDBJ databases">
        <title>A novel lanthanide dependent methylotroph, Methylotenera sp. La3113.</title>
        <authorList>
            <person name="Lv H."/>
            <person name="Tani A."/>
        </authorList>
    </citation>
    <scope>NUCLEOTIDE SEQUENCE [LARGE SCALE GENOMIC DNA]</scope>
    <source>
        <strain evidence="2 3">La3113</strain>
    </source>
</reference>
<dbReference type="PANTHER" id="PTHR33525">
    <property type="match status" value="1"/>
</dbReference>
<dbReference type="OrthoDB" id="9804751at2"/>
<dbReference type="Gene3D" id="1.10.3210.10">
    <property type="entry name" value="Hypothetical protein af1432"/>
    <property type="match status" value="1"/>
</dbReference>
<evidence type="ECO:0000259" key="1">
    <source>
        <dbReference type="PROSITE" id="PS51833"/>
    </source>
</evidence>
<dbReference type="SUPFAM" id="SSF109604">
    <property type="entry name" value="HD-domain/PDEase-like"/>
    <property type="match status" value="1"/>
</dbReference>
<dbReference type="PROSITE" id="PS51833">
    <property type="entry name" value="HDOD"/>
    <property type="match status" value="1"/>
</dbReference>
<evidence type="ECO:0000313" key="3">
    <source>
        <dbReference type="Proteomes" id="UP000297706"/>
    </source>
</evidence>
<dbReference type="EMBL" id="PQVH01000011">
    <property type="protein sequence ID" value="TFW70796.1"/>
    <property type="molecule type" value="Genomic_DNA"/>
</dbReference>
<dbReference type="PIRSF" id="PIRSF003180">
    <property type="entry name" value="DiGMPpdiest_YuxH"/>
    <property type="match status" value="1"/>
</dbReference>
<protein>
    <submittedName>
        <fullName evidence="2">Diguanylate phosphodiesterase</fullName>
    </submittedName>
</protein>
<dbReference type="PANTHER" id="PTHR33525:SF4">
    <property type="entry name" value="CYCLIC DI-GMP PHOSPHODIESTERASE CDGJ"/>
    <property type="match status" value="1"/>
</dbReference>
<dbReference type="RefSeq" id="WP_135278257.1">
    <property type="nucleotide sequence ID" value="NZ_PQVH01000011.1"/>
</dbReference>
<dbReference type="InterPro" id="IPR052340">
    <property type="entry name" value="RNase_Y/CdgJ"/>
</dbReference>
<keyword evidence="3" id="KW-1185">Reference proteome</keyword>
<dbReference type="InterPro" id="IPR014408">
    <property type="entry name" value="dGMP_Pdiesterase_EAL/HD-GYP"/>
</dbReference>
<dbReference type="InterPro" id="IPR001633">
    <property type="entry name" value="EAL_dom"/>
</dbReference>
<proteinExistence type="predicted"/>
<organism evidence="2 3">
    <name type="scientific">Methylotenera oryzisoli</name>
    <dbReference type="NCBI Taxonomy" id="2080758"/>
    <lineage>
        <taxon>Bacteria</taxon>
        <taxon>Pseudomonadati</taxon>
        <taxon>Pseudomonadota</taxon>
        <taxon>Betaproteobacteria</taxon>
        <taxon>Nitrosomonadales</taxon>
        <taxon>Methylophilaceae</taxon>
        <taxon>Methylotenera</taxon>
    </lineage>
</organism>
<gene>
    <name evidence="2" type="ORF">C3Y98_08970</name>
</gene>
<dbReference type="AlphaFoldDB" id="A0A4Y9VQR1"/>
<dbReference type="SUPFAM" id="SSF141868">
    <property type="entry name" value="EAL domain-like"/>
    <property type="match status" value="1"/>
</dbReference>
<dbReference type="SMART" id="SM00052">
    <property type="entry name" value="EAL"/>
    <property type="match status" value="1"/>
</dbReference>
<dbReference type="InterPro" id="IPR035919">
    <property type="entry name" value="EAL_sf"/>
</dbReference>
<comment type="caution">
    <text evidence="2">The sequence shown here is derived from an EMBL/GenBank/DDBJ whole genome shotgun (WGS) entry which is preliminary data.</text>
</comment>
<dbReference type="InterPro" id="IPR013976">
    <property type="entry name" value="HDOD"/>
</dbReference>
<accession>A0A4Y9VQR1</accession>
<dbReference type="Pfam" id="PF00563">
    <property type="entry name" value="EAL"/>
    <property type="match status" value="1"/>
</dbReference>
<feature type="domain" description="HDOD" evidence="1">
    <location>
        <begin position="201"/>
        <end position="387"/>
    </location>
</feature>
<dbReference type="Gene3D" id="3.20.20.450">
    <property type="entry name" value="EAL domain"/>
    <property type="match status" value="1"/>
</dbReference>
<name>A0A4Y9VQR1_9PROT</name>
<dbReference type="Proteomes" id="UP000297706">
    <property type="component" value="Unassembled WGS sequence"/>
</dbReference>
<dbReference type="Pfam" id="PF08668">
    <property type="entry name" value="HDOD"/>
    <property type="match status" value="1"/>
</dbReference>